<dbReference type="InParanoid" id="A0A369K948"/>
<accession>A0A369K948</accession>
<keyword evidence="3" id="KW-1185">Reference proteome</keyword>
<dbReference type="EMBL" id="LUEZ02000005">
    <property type="protein sequence ID" value="RDB30448.1"/>
    <property type="molecule type" value="Genomic_DNA"/>
</dbReference>
<comment type="caution">
    <text evidence="2">The sequence shown here is derived from an EMBL/GenBank/DDBJ whole genome shotgun (WGS) entry which is preliminary data.</text>
</comment>
<reference evidence="2" key="1">
    <citation type="submission" date="2018-04" db="EMBL/GenBank/DDBJ databases">
        <title>Whole genome sequencing of Hypsizygus marmoreus.</title>
        <authorList>
            <person name="Choi I.-G."/>
            <person name="Min B."/>
            <person name="Kim J.-G."/>
            <person name="Kim S."/>
            <person name="Oh Y.-L."/>
            <person name="Kong W.-S."/>
            <person name="Park H."/>
            <person name="Jeong J."/>
            <person name="Song E.-S."/>
        </authorList>
    </citation>
    <scope>NUCLEOTIDE SEQUENCE [LARGE SCALE GENOMIC DNA]</scope>
    <source>
        <strain evidence="2">51987-8</strain>
    </source>
</reference>
<evidence type="ECO:0000313" key="2">
    <source>
        <dbReference type="EMBL" id="RDB30448.1"/>
    </source>
</evidence>
<gene>
    <name evidence="2" type="ORF">Hypma_007315</name>
</gene>
<organism evidence="2 3">
    <name type="scientific">Hypsizygus marmoreus</name>
    <name type="common">White beech mushroom</name>
    <name type="synonym">Agaricus marmoreus</name>
    <dbReference type="NCBI Taxonomy" id="39966"/>
    <lineage>
        <taxon>Eukaryota</taxon>
        <taxon>Fungi</taxon>
        <taxon>Dikarya</taxon>
        <taxon>Basidiomycota</taxon>
        <taxon>Agaricomycotina</taxon>
        <taxon>Agaricomycetes</taxon>
        <taxon>Agaricomycetidae</taxon>
        <taxon>Agaricales</taxon>
        <taxon>Tricholomatineae</taxon>
        <taxon>Lyophyllaceae</taxon>
        <taxon>Hypsizygus</taxon>
    </lineage>
</organism>
<dbReference type="OrthoDB" id="3235026at2759"/>
<feature type="region of interest" description="Disordered" evidence="1">
    <location>
        <begin position="450"/>
        <end position="470"/>
    </location>
</feature>
<dbReference type="Gene3D" id="3.80.10.10">
    <property type="entry name" value="Ribonuclease Inhibitor"/>
    <property type="match status" value="1"/>
</dbReference>
<dbReference type="InterPro" id="IPR032675">
    <property type="entry name" value="LRR_dom_sf"/>
</dbReference>
<protein>
    <recommendedName>
        <fullName evidence="4">F-box domain-containing protein</fullName>
    </recommendedName>
</protein>
<dbReference type="Proteomes" id="UP000076154">
    <property type="component" value="Unassembled WGS sequence"/>
</dbReference>
<proteinExistence type="predicted"/>
<evidence type="ECO:0000313" key="3">
    <source>
        <dbReference type="Proteomes" id="UP000076154"/>
    </source>
</evidence>
<sequence length="485" mass="53906">MSSEEESKALQKQASCGLLTSQVFPPSRTVRHSTMASITTTCAWHTLPNEMKLAVVENLDSNDAKAFSKVDQRTYAICVPTLFTNVKLGSLEQLQSFLDNVPRGYRHHVQELDLCTQPKDRTNQEFTSYHASRAQTDAIISLLIACPRLTKLALRMAGSLDKSIITPFAYLPELRQLTITNCSDEEQFPLSERLVVSIAATIPGLEQLSLDKISRSKMHAPELEGVYPYVPLVFGDDDIPDHPILGSELSLPSLLRIPTLRKLIIRDTHLGDARWATTSVACRLEVLDLGSCYHENEDFNRVCTERIMAAVGPTIDEFSLTTSVSDTVFAEPNVTPLPRLRKLHISPFFPVDSVVDTMSNMAGSPIETLSMQCYEEDIVDVCAALEDFLSLRVERGPEFYDKLKQIDVAVTASDHLSHDDEEDEERVEATKRLQEFCRDLRLSSVVGKASSESTLAHGPSPLGPSRTSSIPNLDKLVHERAILPN</sequence>
<evidence type="ECO:0008006" key="4">
    <source>
        <dbReference type="Google" id="ProtNLM"/>
    </source>
</evidence>
<dbReference type="AlphaFoldDB" id="A0A369K948"/>
<evidence type="ECO:0000256" key="1">
    <source>
        <dbReference type="SAM" id="MobiDB-lite"/>
    </source>
</evidence>
<name>A0A369K948_HYPMA</name>
<dbReference type="SUPFAM" id="SSF52047">
    <property type="entry name" value="RNI-like"/>
    <property type="match status" value="1"/>
</dbReference>